<sequence>MKIFWLRPSVGDQQQSKIDYQKQQKETIKQENSHKRESTKFPFHLSFEKAKKIIENVNNNILCDQVQTLLIASLKNSMQLHKNLLNLESCNNFFNIHVNSIFLQLVEQIFKKQNENYEMKTLVITLDYYMNIQTFLLFLFWKQLRNKEELMIIEKIVDQLIKIRYICLNVDYVMEHFIHFLFDNRIQLRQLKPYEIFPRSLIGYEEMDLFQLDPKVLGNAITEINEEFYSQIQFNNLLTNLYQTKKSDFFTEYFDRVNSFSLYIQTVILKKKDRKKAIDYFYEVCLELCKNEDGEGVFLLFTLSIERLDQDLLHSIQYISPIQQQILIDMTKTFVCNKHIYTPTNTKKLYPIPSFYHFWTKLKKLELAAQQSKNLKYIDQIRNILLDLMFIRQSNRSRLLARQNESDPLLKYFLIKGHQTQLSQILEIPIGNWNQMQLKLMKMASN</sequence>
<evidence type="ECO:0000313" key="2">
    <source>
        <dbReference type="Proteomes" id="UP000692954"/>
    </source>
</evidence>
<organism evidence="1 2">
    <name type="scientific">Paramecium sonneborni</name>
    <dbReference type="NCBI Taxonomy" id="65129"/>
    <lineage>
        <taxon>Eukaryota</taxon>
        <taxon>Sar</taxon>
        <taxon>Alveolata</taxon>
        <taxon>Ciliophora</taxon>
        <taxon>Intramacronucleata</taxon>
        <taxon>Oligohymenophorea</taxon>
        <taxon>Peniculida</taxon>
        <taxon>Parameciidae</taxon>
        <taxon>Paramecium</taxon>
    </lineage>
</organism>
<protein>
    <submittedName>
        <fullName evidence="1">Uncharacterized protein</fullName>
    </submittedName>
</protein>
<dbReference type="OrthoDB" id="298557at2759"/>
<dbReference type="AlphaFoldDB" id="A0A8S1KUY6"/>
<evidence type="ECO:0000313" key="1">
    <source>
        <dbReference type="EMBL" id="CAD8057152.1"/>
    </source>
</evidence>
<reference evidence="1" key="1">
    <citation type="submission" date="2021-01" db="EMBL/GenBank/DDBJ databases">
        <authorList>
            <consortium name="Genoscope - CEA"/>
            <person name="William W."/>
        </authorList>
    </citation>
    <scope>NUCLEOTIDE SEQUENCE</scope>
</reference>
<accession>A0A8S1KUY6</accession>
<dbReference type="Proteomes" id="UP000692954">
    <property type="component" value="Unassembled WGS sequence"/>
</dbReference>
<keyword evidence="2" id="KW-1185">Reference proteome</keyword>
<name>A0A8S1KUY6_9CILI</name>
<dbReference type="EMBL" id="CAJJDN010000011">
    <property type="protein sequence ID" value="CAD8057152.1"/>
    <property type="molecule type" value="Genomic_DNA"/>
</dbReference>
<proteinExistence type="predicted"/>
<gene>
    <name evidence="1" type="ORF">PSON_ATCC_30995.1.T0110042</name>
</gene>
<comment type="caution">
    <text evidence="1">The sequence shown here is derived from an EMBL/GenBank/DDBJ whole genome shotgun (WGS) entry which is preliminary data.</text>
</comment>